<dbReference type="PANTHER" id="PTHR11362:SF82">
    <property type="entry name" value="PHOSPHATIDYLETHANOLAMINE-BINDING PROTEIN 4"/>
    <property type="match status" value="1"/>
</dbReference>
<dbReference type="InterPro" id="IPR036610">
    <property type="entry name" value="PEBP-like_sf"/>
</dbReference>
<dbReference type="InterPro" id="IPR008914">
    <property type="entry name" value="PEBP"/>
</dbReference>
<dbReference type="STRING" id="37653.A0A0L8IHQ4"/>
<protein>
    <recommendedName>
        <fullName evidence="2">Phosphatidylethanolamine-binding protein</fullName>
    </recommendedName>
</protein>
<dbReference type="InterPro" id="IPR035810">
    <property type="entry name" value="PEBP_euk"/>
</dbReference>
<dbReference type="SUPFAM" id="SSF49777">
    <property type="entry name" value="PEBP-like"/>
    <property type="match status" value="1"/>
</dbReference>
<evidence type="ECO:0000313" key="1">
    <source>
        <dbReference type="EMBL" id="KOG00990.1"/>
    </source>
</evidence>
<dbReference type="OrthoDB" id="2506647at2759"/>
<sequence>MEAFNTHGLVNRIVDRLPSKQLLVRYDNVEIEPGMTITPSQSRNPPKILFDSHPREYYTLIMNDPDSPSRNDPKFSEFHHWLVVNIREGDVSKGETMSEYIGPLPGKGSGHHRYVFVLYKQPNGRMDFPGLKKLTNNSAEGRPNYRMRDFARKYHLQDAIYGNFFQAEWDESVPKLQEQIKMQS</sequence>
<organism evidence="1">
    <name type="scientific">Octopus bimaculoides</name>
    <name type="common">California two-spotted octopus</name>
    <dbReference type="NCBI Taxonomy" id="37653"/>
    <lineage>
        <taxon>Eukaryota</taxon>
        <taxon>Metazoa</taxon>
        <taxon>Spiralia</taxon>
        <taxon>Lophotrochozoa</taxon>
        <taxon>Mollusca</taxon>
        <taxon>Cephalopoda</taxon>
        <taxon>Coleoidea</taxon>
        <taxon>Octopodiformes</taxon>
        <taxon>Octopoda</taxon>
        <taxon>Incirrata</taxon>
        <taxon>Octopodidae</taxon>
        <taxon>Octopus</taxon>
    </lineage>
</organism>
<dbReference type="Gene3D" id="3.90.280.10">
    <property type="entry name" value="PEBP-like"/>
    <property type="match status" value="1"/>
</dbReference>
<dbReference type="KEGG" id="obi:106871920"/>
<dbReference type="PANTHER" id="PTHR11362">
    <property type="entry name" value="PHOSPHATIDYLETHANOLAMINE-BINDING PROTEIN"/>
    <property type="match status" value="1"/>
</dbReference>
<dbReference type="Pfam" id="PF01161">
    <property type="entry name" value="PBP"/>
    <property type="match status" value="1"/>
</dbReference>
<gene>
    <name evidence="1" type="ORF">OCBIM_22018675mg</name>
</gene>
<proteinExistence type="predicted"/>
<dbReference type="CDD" id="cd00866">
    <property type="entry name" value="PEBP_euk"/>
    <property type="match status" value="1"/>
</dbReference>
<name>A0A0L8IHQ4_OCTBM</name>
<accession>A0A0L8IHQ4</accession>
<dbReference type="AlphaFoldDB" id="A0A0L8IHQ4"/>
<reference evidence="1" key="1">
    <citation type="submission" date="2015-07" db="EMBL/GenBank/DDBJ databases">
        <title>MeaNS - Measles Nucleotide Surveillance Program.</title>
        <authorList>
            <person name="Tran T."/>
            <person name="Druce J."/>
        </authorList>
    </citation>
    <scope>NUCLEOTIDE SEQUENCE</scope>
    <source>
        <strain evidence="1">UCB-OBI-ISO-001</strain>
        <tissue evidence="1">Gonad</tissue>
    </source>
</reference>
<dbReference type="EMBL" id="KQ415684">
    <property type="protein sequence ID" value="KOG00990.1"/>
    <property type="molecule type" value="Genomic_DNA"/>
</dbReference>
<evidence type="ECO:0008006" key="2">
    <source>
        <dbReference type="Google" id="ProtNLM"/>
    </source>
</evidence>
<dbReference type="OMA" id="QEVICYE"/>